<organism evidence="2">
    <name type="scientific">marine metagenome</name>
    <dbReference type="NCBI Taxonomy" id="408172"/>
    <lineage>
        <taxon>unclassified sequences</taxon>
        <taxon>metagenomes</taxon>
        <taxon>ecological metagenomes</taxon>
    </lineage>
</organism>
<dbReference type="GO" id="GO:0005524">
    <property type="term" value="F:ATP binding"/>
    <property type="evidence" value="ECO:0007669"/>
    <property type="project" value="InterPro"/>
</dbReference>
<reference evidence="2" key="1">
    <citation type="submission" date="2018-05" db="EMBL/GenBank/DDBJ databases">
        <authorList>
            <person name="Lanie J.A."/>
            <person name="Ng W.-L."/>
            <person name="Kazmierczak K.M."/>
            <person name="Andrzejewski T.M."/>
            <person name="Davidsen T.M."/>
            <person name="Wayne K.J."/>
            <person name="Tettelin H."/>
            <person name="Glass J.I."/>
            <person name="Rusch D."/>
            <person name="Podicherti R."/>
            <person name="Tsui H.-C.T."/>
            <person name="Winkler M.E."/>
        </authorList>
    </citation>
    <scope>NUCLEOTIDE SEQUENCE</scope>
</reference>
<feature type="domain" description="AAA+ ATPase" evidence="1">
    <location>
        <begin position="51"/>
        <end position="164"/>
    </location>
</feature>
<dbReference type="CDD" id="cd00009">
    <property type="entry name" value="AAA"/>
    <property type="match status" value="1"/>
</dbReference>
<accession>A0A381ZVN3</accession>
<sequence>MTIKPHIKQDSDLGYRPLAELMRPQTIDEFMGQAHLIGPGKPLRDAIIGGHLHSMVLWGPPGSGKTTLARLMARYCGAHFLTFSAVTAGVKDIREVVAQSRNRTGDTILFVDEVHRFNKAQQDAFLPHVEDGTIILIGATTENPSFELNNALLSRLRVYVLRALDDGDLRLVFDRALADSKLVVGNRLICIENQVRDLFVA</sequence>
<dbReference type="PANTHER" id="PTHR13779">
    <property type="entry name" value="WERNER HELICASE-INTERACTING PROTEIN 1 FAMILY MEMBER"/>
    <property type="match status" value="1"/>
</dbReference>
<dbReference type="EMBL" id="UINC01022717">
    <property type="protein sequence ID" value="SVA92907.1"/>
    <property type="molecule type" value="Genomic_DNA"/>
</dbReference>
<gene>
    <name evidence="2" type="ORF">METZ01_LOCUS145761</name>
</gene>
<dbReference type="GO" id="GO:0016887">
    <property type="term" value="F:ATP hydrolysis activity"/>
    <property type="evidence" value="ECO:0007669"/>
    <property type="project" value="InterPro"/>
</dbReference>
<dbReference type="InterPro" id="IPR051314">
    <property type="entry name" value="AAA_ATPase_RarA/MGS1/WRNIP1"/>
</dbReference>
<evidence type="ECO:0000313" key="2">
    <source>
        <dbReference type="EMBL" id="SVA92907.1"/>
    </source>
</evidence>
<dbReference type="SMART" id="SM00382">
    <property type="entry name" value="AAA"/>
    <property type="match status" value="1"/>
</dbReference>
<dbReference type="GO" id="GO:0017116">
    <property type="term" value="F:single-stranded DNA helicase activity"/>
    <property type="evidence" value="ECO:0007669"/>
    <property type="project" value="TreeGrafter"/>
</dbReference>
<dbReference type="FunFam" id="3.40.50.300:FF:000137">
    <property type="entry name" value="Replication-associated recombination protein A"/>
    <property type="match status" value="1"/>
</dbReference>
<evidence type="ECO:0000259" key="1">
    <source>
        <dbReference type="SMART" id="SM00382"/>
    </source>
</evidence>
<dbReference type="GO" id="GO:0000731">
    <property type="term" value="P:DNA synthesis involved in DNA repair"/>
    <property type="evidence" value="ECO:0007669"/>
    <property type="project" value="TreeGrafter"/>
</dbReference>
<dbReference type="GO" id="GO:0006261">
    <property type="term" value="P:DNA-templated DNA replication"/>
    <property type="evidence" value="ECO:0007669"/>
    <property type="project" value="TreeGrafter"/>
</dbReference>
<proteinExistence type="predicted"/>
<dbReference type="InterPro" id="IPR003593">
    <property type="entry name" value="AAA+_ATPase"/>
</dbReference>
<dbReference type="AlphaFoldDB" id="A0A381ZVN3"/>
<dbReference type="Gene3D" id="3.40.50.300">
    <property type="entry name" value="P-loop containing nucleotide triphosphate hydrolases"/>
    <property type="match status" value="1"/>
</dbReference>
<dbReference type="GO" id="GO:0008047">
    <property type="term" value="F:enzyme activator activity"/>
    <property type="evidence" value="ECO:0007669"/>
    <property type="project" value="TreeGrafter"/>
</dbReference>
<name>A0A381ZVN3_9ZZZZ</name>
<feature type="non-terminal residue" evidence="2">
    <location>
        <position position="201"/>
    </location>
</feature>
<dbReference type="InterPro" id="IPR027417">
    <property type="entry name" value="P-loop_NTPase"/>
</dbReference>
<protein>
    <recommendedName>
        <fullName evidence="1">AAA+ ATPase domain-containing protein</fullName>
    </recommendedName>
</protein>
<dbReference type="Pfam" id="PF00004">
    <property type="entry name" value="AAA"/>
    <property type="match status" value="1"/>
</dbReference>
<dbReference type="SUPFAM" id="SSF52540">
    <property type="entry name" value="P-loop containing nucleoside triphosphate hydrolases"/>
    <property type="match status" value="1"/>
</dbReference>
<dbReference type="PANTHER" id="PTHR13779:SF7">
    <property type="entry name" value="ATPASE WRNIP1"/>
    <property type="match status" value="1"/>
</dbReference>
<dbReference type="InterPro" id="IPR003959">
    <property type="entry name" value="ATPase_AAA_core"/>
</dbReference>